<gene>
    <name evidence="2" type="ORF">SAMN05421642_11010</name>
</gene>
<evidence type="ECO:0000313" key="2">
    <source>
        <dbReference type="EMBL" id="SNT14504.1"/>
    </source>
</evidence>
<dbReference type="Proteomes" id="UP000198327">
    <property type="component" value="Unassembled WGS sequence"/>
</dbReference>
<keyword evidence="1" id="KW-1133">Transmembrane helix</keyword>
<evidence type="ECO:0000256" key="1">
    <source>
        <dbReference type="SAM" id="Phobius"/>
    </source>
</evidence>
<feature type="transmembrane region" description="Helical" evidence="1">
    <location>
        <begin position="67"/>
        <end position="88"/>
    </location>
</feature>
<keyword evidence="1" id="KW-0472">Membrane</keyword>
<dbReference type="EMBL" id="FZOW01000010">
    <property type="protein sequence ID" value="SNT14504.1"/>
    <property type="molecule type" value="Genomic_DNA"/>
</dbReference>
<proteinExistence type="predicted"/>
<name>A0A239KBL8_9NOCA</name>
<reference evidence="3" key="1">
    <citation type="submission" date="2017-06" db="EMBL/GenBank/DDBJ databases">
        <authorList>
            <person name="Varghese N."/>
            <person name="Submissions S."/>
        </authorList>
    </citation>
    <scope>NUCLEOTIDE SEQUENCE [LARGE SCALE GENOMIC DNA]</scope>
    <source>
        <strain evidence="3">JCM 23211</strain>
    </source>
</reference>
<sequence>MSQLEHQPIDSTRTSWDREERTTARAVGLGTEAIPSALLFILAASVVSAIATVAFTVLAVAGRVSAWPALAAVIVLAVGLLGSIAYGIKLTR</sequence>
<dbReference type="RefSeq" id="WP_089248378.1">
    <property type="nucleotide sequence ID" value="NZ_FZOW01000010.1"/>
</dbReference>
<organism evidence="2 3">
    <name type="scientific">Rhodococcoides kyotonense</name>
    <dbReference type="NCBI Taxonomy" id="398843"/>
    <lineage>
        <taxon>Bacteria</taxon>
        <taxon>Bacillati</taxon>
        <taxon>Actinomycetota</taxon>
        <taxon>Actinomycetes</taxon>
        <taxon>Mycobacteriales</taxon>
        <taxon>Nocardiaceae</taxon>
        <taxon>Rhodococcoides</taxon>
    </lineage>
</organism>
<protein>
    <submittedName>
        <fullName evidence="2">Uncharacterized protein</fullName>
    </submittedName>
</protein>
<feature type="transmembrane region" description="Helical" evidence="1">
    <location>
        <begin position="37"/>
        <end position="61"/>
    </location>
</feature>
<keyword evidence="3" id="KW-1185">Reference proteome</keyword>
<evidence type="ECO:0000313" key="3">
    <source>
        <dbReference type="Proteomes" id="UP000198327"/>
    </source>
</evidence>
<keyword evidence="1" id="KW-0812">Transmembrane</keyword>
<accession>A0A239KBL8</accession>
<dbReference type="AlphaFoldDB" id="A0A239KBL8"/>